<evidence type="ECO:0000313" key="3">
    <source>
        <dbReference type="EMBL" id="WAR19588.1"/>
    </source>
</evidence>
<dbReference type="InterPro" id="IPR026679">
    <property type="entry name" value="MAP10_C-term"/>
</dbReference>
<dbReference type="PANTHER" id="PTHR21831:SF2">
    <property type="entry name" value="MICROTUBULE-ASSOCIATED PROTEIN 10"/>
    <property type="match status" value="1"/>
</dbReference>
<evidence type="ECO:0000256" key="1">
    <source>
        <dbReference type="SAM" id="MobiDB-lite"/>
    </source>
</evidence>
<feature type="compositionally biased region" description="Polar residues" evidence="1">
    <location>
        <begin position="751"/>
        <end position="781"/>
    </location>
</feature>
<feature type="compositionally biased region" description="Polar residues" evidence="1">
    <location>
        <begin position="858"/>
        <end position="900"/>
    </location>
</feature>
<feature type="compositionally biased region" description="Basic and acidic residues" evidence="1">
    <location>
        <begin position="672"/>
        <end position="683"/>
    </location>
</feature>
<feature type="compositionally biased region" description="Basic and acidic residues" evidence="1">
    <location>
        <begin position="589"/>
        <end position="604"/>
    </location>
</feature>
<dbReference type="Pfam" id="PF14924">
    <property type="entry name" value="MAP10_N"/>
    <property type="match status" value="1"/>
</dbReference>
<dbReference type="Pfam" id="PF14925">
    <property type="entry name" value="HPHLAWLY"/>
    <property type="match status" value="1"/>
</dbReference>
<gene>
    <name evidence="3" type="ORF">MAR_001426</name>
</gene>
<dbReference type="InterPro" id="IPR039302">
    <property type="entry name" value="MAP10"/>
</dbReference>
<accession>A0ABY7FBQ7</accession>
<dbReference type="Proteomes" id="UP001164746">
    <property type="component" value="Chromosome 11"/>
</dbReference>
<reference evidence="3" key="1">
    <citation type="submission" date="2022-11" db="EMBL/GenBank/DDBJ databases">
        <title>Centuries of genome instability and evolution in soft-shell clam transmissible cancer (bioRxiv).</title>
        <authorList>
            <person name="Hart S.F.M."/>
            <person name="Yonemitsu M.A."/>
            <person name="Giersch R.M."/>
            <person name="Beal B.F."/>
            <person name="Arriagada G."/>
            <person name="Davis B.W."/>
            <person name="Ostrander E.A."/>
            <person name="Goff S.P."/>
            <person name="Metzger M.J."/>
        </authorList>
    </citation>
    <scope>NUCLEOTIDE SEQUENCE</scope>
    <source>
        <strain evidence="3">MELC-2E11</strain>
        <tissue evidence="3">Siphon/mantle</tissue>
    </source>
</reference>
<dbReference type="PANTHER" id="PTHR21831">
    <property type="entry name" value="MICROTUBULE-ASSOCIATED PROTEIN 10"/>
    <property type="match status" value="1"/>
</dbReference>
<sequence length="982" mass="109775">MGTGQESLFSLELVVEKLYLPYVTCRYPAVAFRLLDFPTILISHVEKDLADGIKQKISIDPYYRVPNQFAELQDKNGNFIVKKGKSCLFKISVDTLAMHLTNTPLYIMVIDEYPEVPKLLGNSSLALSELDSIKHDIKTNGHTVPSVHGDKGLFKIYSLMGKEIGYMIMGFRLLSLGPGLISHLPNSAFVKRASEVPKQKSRQQHSKQQQSVVEEVIEIKQQQATQAAPPVRKPFDLNSTRDVAAMTEMDKCDALMQTDNFEQDNIDVAEKAEKILKSIETQTERRRKAPQKAPDFMIAKDESESDDEIILNPNMVRPPPLFYNSEAQPTVNIERDINAYLGYSSAFDDATLEDLSEDEHLDKQNLNRLDDRKVKESPLSQIHKEEVRVQDAKTIVISNIKGANKTEQSNQQVPAFNLGAFSASEPAFPLLTALLTELSKIQNPQFVNQAMQQVSQAQTSVAAPAKAGSIQKSKSEEIVRDATELEESAAPLSQKKRSRKSNRSVQQTEGVPKGKGWLRKAPEAGVKKTKLVFGLTNTQRLRLAKQNPNWLESAEKDEKAIKLQRQKERQKQKEPEPELETGNLSDTYTEVRRLAAKELEKETLGKSQLMAEVSRTKKLKKRSSRESSPAKTRSKSPKLKKNKQLKETVQVREDSDVDSHERNTAHGASKTEPSDAGKERLDSAADSVPSSRIEVHIPSARVYESDDHDNTFSDSFEEESITDKRDTGSSRFPGFNKGDDTLPDSIKPDGATSQNTTIDTDSPLESTRMSKQFKQAATTGESLFKSMEYNTNTNQFQSTDEPELQQLMSEGEKSGTLPTPSTDRSFAAKSPVTGGYTPSLTQGTTQTRLSMKFEVLNPQASQQSPLPSMRRSQQFKVDSINARPTPTGTPRSRSSQGSPKNPSPRPRKNLRERKIEFKKESIHTESVSSYMPSESENILSLISDGSYSDDFHMSSEKDESSKVSLPEFQRFIPNSKLGFTIN</sequence>
<feature type="compositionally biased region" description="Basic residues" evidence="1">
    <location>
        <begin position="632"/>
        <end position="643"/>
    </location>
</feature>
<feature type="compositionally biased region" description="Basic and acidic residues" evidence="1">
    <location>
        <begin position="553"/>
        <end position="576"/>
    </location>
</feature>
<feature type="compositionally biased region" description="Basic and acidic residues" evidence="1">
    <location>
        <begin position="644"/>
        <end position="664"/>
    </location>
</feature>
<feature type="compositionally biased region" description="Basic and acidic residues" evidence="1">
    <location>
        <begin position="912"/>
        <end position="923"/>
    </location>
</feature>
<evidence type="ECO:0000313" key="4">
    <source>
        <dbReference type="Proteomes" id="UP001164746"/>
    </source>
</evidence>
<proteinExistence type="predicted"/>
<protein>
    <submittedName>
        <fullName evidence="3">MAP10-like protein</fullName>
    </submittedName>
</protein>
<feature type="compositionally biased region" description="Polar residues" evidence="1">
    <location>
        <begin position="788"/>
        <end position="799"/>
    </location>
</feature>
<feature type="compositionally biased region" description="Polar residues" evidence="1">
    <location>
        <begin position="924"/>
        <end position="934"/>
    </location>
</feature>
<dbReference type="EMBL" id="CP111022">
    <property type="protein sequence ID" value="WAR19588.1"/>
    <property type="molecule type" value="Genomic_DNA"/>
</dbReference>
<feature type="domain" description="Microtubule-associated protein 10 C-terminal" evidence="2">
    <location>
        <begin position="306"/>
        <end position="955"/>
    </location>
</feature>
<feature type="region of interest" description="Disordered" evidence="1">
    <location>
        <begin position="546"/>
        <end position="934"/>
    </location>
</feature>
<feature type="compositionally biased region" description="Basic and acidic residues" evidence="1">
    <location>
        <begin position="473"/>
        <end position="483"/>
    </location>
</feature>
<feature type="region of interest" description="Disordered" evidence="1">
    <location>
        <begin position="463"/>
        <end position="521"/>
    </location>
</feature>
<name>A0ABY7FBQ7_MYAAR</name>
<keyword evidence="4" id="KW-1185">Reference proteome</keyword>
<evidence type="ECO:0000259" key="2">
    <source>
        <dbReference type="Pfam" id="PF14925"/>
    </source>
</evidence>
<organism evidence="3 4">
    <name type="scientific">Mya arenaria</name>
    <name type="common">Soft-shell clam</name>
    <dbReference type="NCBI Taxonomy" id="6604"/>
    <lineage>
        <taxon>Eukaryota</taxon>
        <taxon>Metazoa</taxon>
        <taxon>Spiralia</taxon>
        <taxon>Lophotrochozoa</taxon>
        <taxon>Mollusca</taxon>
        <taxon>Bivalvia</taxon>
        <taxon>Autobranchia</taxon>
        <taxon>Heteroconchia</taxon>
        <taxon>Euheterodonta</taxon>
        <taxon>Imparidentia</taxon>
        <taxon>Neoheterodontei</taxon>
        <taxon>Myida</taxon>
        <taxon>Myoidea</taxon>
        <taxon>Myidae</taxon>
        <taxon>Mya</taxon>
    </lineage>
</organism>
<feature type="compositionally biased region" description="Polar residues" evidence="1">
    <location>
        <begin position="836"/>
        <end position="849"/>
    </location>
</feature>